<dbReference type="InterPro" id="IPR013108">
    <property type="entry name" value="Amidohydro_3"/>
</dbReference>
<dbReference type="PANTHER" id="PTHR22642:SF2">
    <property type="entry name" value="PROTEIN LONG AFTER FAR-RED 3"/>
    <property type="match status" value="1"/>
</dbReference>
<feature type="domain" description="Amidohydrolase 3" evidence="1">
    <location>
        <begin position="87"/>
        <end position="564"/>
    </location>
</feature>
<dbReference type="EC" id="3.5.-.-" evidence="2"/>
<evidence type="ECO:0000313" key="3">
    <source>
        <dbReference type="Proteomes" id="UP001596142"/>
    </source>
</evidence>
<accession>A0ABW0YM03</accession>
<dbReference type="PANTHER" id="PTHR22642">
    <property type="entry name" value="IMIDAZOLONEPROPIONASE"/>
    <property type="match status" value="1"/>
</dbReference>
<sequence>MYFLRRTATQYPFELKSLLTFGKMKTRKRRYGVRRAVGTLWYNGKIYTMNDESESVEAVVTHNGRIKAVGTKKEMKNKWNETITTYVDLKGGVVFPGFVDSHLHMIGYGESMLRLDLSQLKSADDMKKALLEKARELKRGQWLLGEGWNENNFPDRKIFHRQELDEIAPDNPVVLTRVCRHAILANSKALELGQVTAETENPSGGVIVRDNDGEATGYLLDAAQELVREAVPEVTDEYLEEALTAALDDMVKKGLVGGHTEDLNYYGGFAQTFDTFTKVIDGKKRKFRAHLLVHHEVVEDMKNKGFTYGEVNEYLSFGGMKIFADGALGGRTALLRQPYNDAPETSGVAMHTRDELKELVKKARSFEMPVAIHTIGDLALEYAIEAVEEYPAPPRTMDRFIHLQIAPSDLRERLKSLPVALDIQPRFVASDFPWVEERLGTWRLPYSFAWKTLLKEGLNCAGGSDAPIEPVDPLLGIHAAVTRKSPGEDHEGYMPEQKLTPFEAVSLFTTGSAKAIGKEETYGKILPGYAADFTVLDKDILTAQPDEILTASVLQTVIDETIVYQKEEEED</sequence>
<proteinExistence type="predicted"/>
<dbReference type="Gene3D" id="3.10.310.70">
    <property type="match status" value="1"/>
</dbReference>
<dbReference type="SUPFAM" id="SSF51556">
    <property type="entry name" value="Metallo-dependent hydrolases"/>
    <property type="match status" value="1"/>
</dbReference>
<organism evidence="2 3">
    <name type="scientific">Thalassorhabdus alkalitolerans</name>
    <dbReference type="NCBI Taxonomy" id="2282697"/>
    <lineage>
        <taxon>Bacteria</taxon>
        <taxon>Bacillati</taxon>
        <taxon>Bacillota</taxon>
        <taxon>Bacilli</taxon>
        <taxon>Bacillales</taxon>
        <taxon>Bacillaceae</taxon>
        <taxon>Thalassorhabdus</taxon>
    </lineage>
</organism>
<comment type="caution">
    <text evidence="2">The sequence shown here is derived from an EMBL/GenBank/DDBJ whole genome shotgun (WGS) entry which is preliminary data.</text>
</comment>
<dbReference type="Gene3D" id="3.20.20.140">
    <property type="entry name" value="Metal-dependent hydrolases"/>
    <property type="match status" value="1"/>
</dbReference>
<dbReference type="Proteomes" id="UP001596142">
    <property type="component" value="Unassembled WGS sequence"/>
</dbReference>
<dbReference type="GO" id="GO:0016787">
    <property type="term" value="F:hydrolase activity"/>
    <property type="evidence" value="ECO:0007669"/>
    <property type="project" value="UniProtKB-KW"/>
</dbReference>
<name>A0ABW0YM03_9BACI</name>
<dbReference type="InterPro" id="IPR011059">
    <property type="entry name" value="Metal-dep_hydrolase_composite"/>
</dbReference>
<dbReference type="InterPro" id="IPR033932">
    <property type="entry name" value="YtcJ-like"/>
</dbReference>
<protein>
    <submittedName>
        <fullName evidence="2">Amidohydrolase</fullName>
        <ecNumber evidence="2">3.5.-.-</ecNumber>
    </submittedName>
</protein>
<dbReference type="CDD" id="cd01300">
    <property type="entry name" value="YtcJ_like"/>
    <property type="match status" value="1"/>
</dbReference>
<evidence type="ECO:0000259" key="1">
    <source>
        <dbReference type="Pfam" id="PF07969"/>
    </source>
</evidence>
<dbReference type="InterPro" id="IPR032466">
    <property type="entry name" value="Metal_Hydrolase"/>
</dbReference>
<gene>
    <name evidence="2" type="ORF">ACFPU1_08355</name>
</gene>
<dbReference type="EMBL" id="JBHSOZ010000003">
    <property type="protein sequence ID" value="MFC5712791.1"/>
    <property type="molecule type" value="Genomic_DNA"/>
</dbReference>
<keyword evidence="3" id="KW-1185">Reference proteome</keyword>
<dbReference type="Gene3D" id="2.30.40.10">
    <property type="entry name" value="Urease, subunit C, domain 1"/>
    <property type="match status" value="1"/>
</dbReference>
<evidence type="ECO:0000313" key="2">
    <source>
        <dbReference type="EMBL" id="MFC5712791.1"/>
    </source>
</evidence>
<dbReference type="SUPFAM" id="SSF51338">
    <property type="entry name" value="Composite domain of metallo-dependent hydrolases"/>
    <property type="match status" value="1"/>
</dbReference>
<keyword evidence="2" id="KW-0378">Hydrolase</keyword>
<reference evidence="3" key="1">
    <citation type="journal article" date="2019" name="Int. J. Syst. Evol. Microbiol.">
        <title>The Global Catalogue of Microorganisms (GCM) 10K type strain sequencing project: providing services to taxonomists for standard genome sequencing and annotation.</title>
        <authorList>
            <consortium name="The Broad Institute Genomics Platform"/>
            <consortium name="The Broad Institute Genome Sequencing Center for Infectious Disease"/>
            <person name="Wu L."/>
            <person name="Ma J."/>
        </authorList>
    </citation>
    <scope>NUCLEOTIDE SEQUENCE [LARGE SCALE GENOMIC DNA]</scope>
    <source>
        <strain evidence="3">CECT 7184</strain>
    </source>
</reference>
<dbReference type="Pfam" id="PF07969">
    <property type="entry name" value="Amidohydro_3"/>
    <property type="match status" value="1"/>
</dbReference>